<name>A0A8S5TCR8_9VIRU</name>
<sequence length="164" mass="18988">MTYDDVKREIVDHIHSDPAGFFLSQYEEGGAFANAPRFIYELQEFPAIMQIKDTGDIRLEIRFWDIDYEAYASYVDRAHAAIADNGLEWQERTLARRPHTRLIMIEDEVDAIAVGHATYEWEDILSNINICRTARVYAWFFPLGAKAARERPGLTMYATNRPNP</sequence>
<evidence type="ECO:0000313" key="1">
    <source>
        <dbReference type="EMBL" id="DAF61093.1"/>
    </source>
</evidence>
<organism evidence="1">
    <name type="scientific">Phage sp. ctesc4</name>
    <dbReference type="NCBI Taxonomy" id="2828008"/>
    <lineage>
        <taxon>Viruses</taxon>
    </lineage>
</organism>
<reference evidence="1" key="1">
    <citation type="journal article" date="2021" name="Proc. Natl. Acad. Sci. U.S.A.">
        <title>A Catalog of Tens of Thousands of Viruses from Human Metagenomes Reveals Hidden Associations with Chronic Diseases.</title>
        <authorList>
            <person name="Tisza M.J."/>
            <person name="Buck C.B."/>
        </authorList>
    </citation>
    <scope>NUCLEOTIDE SEQUENCE</scope>
    <source>
        <strain evidence="1">Ctesc4</strain>
    </source>
</reference>
<accession>A0A8S5TCR8</accession>
<dbReference type="EMBL" id="BK032802">
    <property type="protein sequence ID" value="DAF61093.1"/>
    <property type="molecule type" value="Genomic_DNA"/>
</dbReference>
<proteinExistence type="predicted"/>
<protein>
    <submittedName>
        <fullName evidence="1">Uncharacterized protein</fullName>
    </submittedName>
</protein>